<dbReference type="Proteomes" id="UP000232164">
    <property type="component" value="Unassembled WGS sequence"/>
</dbReference>
<dbReference type="GO" id="GO:0003677">
    <property type="term" value="F:DNA binding"/>
    <property type="evidence" value="ECO:0007669"/>
    <property type="project" value="InterPro"/>
</dbReference>
<dbReference type="Pfam" id="PF01381">
    <property type="entry name" value="HTH_3"/>
    <property type="match status" value="1"/>
</dbReference>
<organism evidence="2 3">
    <name type="scientific">Rhizobium sullae</name>
    <name type="common">Rhizobium hedysari</name>
    <dbReference type="NCBI Taxonomy" id="50338"/>
    <lineage>
        <taxon>Bacteria</taxon>
        <taxon>Pseudomonadati</taxon>
        <taxon>Pseudomonadota</taxon>
        <taxon>Alphaproteobacteria</taxon>
        <taxon>Hyphomicrobiales</taxon>
        <taxon>Rhizobiaceae</taxon>
        <taxon>Rhizobium/Agrobacterium group</taxon>
        <taxon>Rhizobium</taxon>
    </lineage>
</organism>
<dbReference type="InterPro" id="IPR010982">
    <property type="entry name" value="Lambda_DNA-bd_dom_sf"/>
</dbReference>
<dbReference type="CDD" id="cd00093">
    <property type="entry name" value="HTH_XRE"/>
    <property type="match status" value="1"/>
</dbReference>
<evidence type="ECO:0000313" key="2">
    <source>
        <dbReference type="EMBL" id="PKA44395.1"/>
    </source>
</evidence>
<dbReference type="Gene3D" id="1.10.260.40">
    <property type="entry name" value="lambda repressor-like DNA-binding domains"/>
    <property type="match status" value="1"/>
</dbReference>
<evidence type="ECO:0000313" key="3">
    <source>
        <dbReference type="Proteomes" id="UP000232164"/>
    </source>
</evidence>
<dbReference type="SUPFAM" id="SSF47413">
    <property type="entry name" value="lambda repressor-like DNA-binding domains"/>
    <property type="match status" value="1"/>
</dbReference>
<dbReference type="EMBL" id="PIQN01000005">
    <property type="protein sequence ID" value="PKA44395.1"/>
    <property type="molecule type" value="Genomic_DNA"/>
</dbReference>
<accession>A0A2N0DE70</accession>
<gene>
    <name evidence="2" type="ORF">CWR43_06925</name>
</gene>
<protein>
    <submittedName>
        <fullName evidence="2">Transcriptional regulator</fullName>
    </submittedName>
</protein>
<name>A0A2N0DE70_RHISU</name>
<dbReference type="PROSITE" id="PS50943">
    <property type="entry name" value="HTH_CROC1"/>
    <property type="match status" value="1"/>
</dbReference>
<reference evidence="2 3" key="2">
    <citation type="submission" date="2017-12" db="EMBL/GenBank/DDBJ databases">
        <title>Genome sequence of Rhizobium sullae HCNT1 isolated from Sulla coronaria nodules and featuring peculiar denitrification phenotypes.</title>
        <authorList>
            <person name="De Diego-Diaz B."/>
            <person name="Treu L."/>
            <person name="Campanaro S."/>
            <person name="Da Silva Duarte V."/>
            <person name="Basaglia M."/>
            <person name="Favaro L."/>
            <person name="Casella S."/>
            <person name="Squartini A."/>
        </authorList>
    </citation>
    <scope>NUCLEOTIDE SEQUENCE [LARGE SCALE GENOMIC DNA]</scope>
    <source>
        <strain evidence="2 3">HCNT1</strain>
    </source>
</reference>
<comment type="caution">
    <text evidence="2">The sequence shown here is derived from an EMBL/GenBank/DDBJ whole genome shotgun (WGS) entry which is preliminary data.</text>
</comment>
<sequence>MCLSAAQCRAARALLGWSQDQLSAVSKVAKATIANFEAGKRAPYERTLVDIRESLEAAGVAFIAQNGGGAGVRLAKPE</sequence>
<feature type="domain" description="HTH cro/C1-type" evidence="1">
    <location>
        <begin position="9"/>
        <end position="62"/>
    </location>
</feature>
<dbReference type="InterPro" id="IPR001387">
    <property type="entry name" value="Cro/C1-type_HTH"/>
</dbReference>
<proteinExistence type="predicted"/>
<reference evidence="2 3" key="1">
    <citation type="submission" date="2017-11" db="EMBL/GenBank/DDBJ databases">
        <authorList>
            <person name="Han C.G."/>
        </authorList>
    </citation>
    <scope>NUCLEOTIDE SEQUENCE [LARGE SCALE GENOMIC DNA]</scope>
    <source>
        <strain evidence="2 3">HCNT1</strain>
    </source>
</reference>
<evidence type="ECO:0000259" key="1">
    <source>
        <dbReference type="PROSITE" id="PS50943"/>
    </source>
</evidence>
<dbReference type="AlphaFoldDB" id="A0A2N0DE70"/>